<reference evidence="14" key="1">
    <citation type="submission" date="2016-04" db="UniProtKB">
        <authorList>
            <consortium name="WormBaseParasite"/>
        </authorList>
    </citation>
    <scope>IDENTIFICATION</scope>
</reference>
<dbReference type="SUPFAM" id="SSF81296">
    <property type="entry name" value="E set domains"/>
    <property type="match status" value="1"/>
</dbReference>
<dbReference type="EMBL" id="UYRS01018414">
    <property type="protein sequence ID" value="VDK35071.1"/>
    <property type="molecule type" value="Genomic_DNA"/>
</dbReference>
<feature type="domain" description="J" evidence="11">
    <location>
        <begin position="106"/>
        <end position="167"/>
    </location>
</feature>
<dbReference type="SUPFAM" id="SSF46565">
    <property type="entry name" value="Chaperone J-domain"/>
    <property type="match status" value="1"/>
</dbReference>
<dbReference type="InterPro" id="IPR035892">
    <property type="entry name" value="C2_domain_sf"/>
</dbReference>
<keyword evidence="2" id="KW-0813">Transport</keyword>
<dbReference type="SMART" id="SM00973">
    <property type="entry name" value="Sec63"/>
    <property type="match status" value="1"/>
</dbReference>
<feature type="compositionally biased region" description="Basic and acidic residues" evidence="9">
    <location>
        <begin position="879"/>
        <end position="890"/>
    </location>
</feature>
<dbReference type="InterPro" id="IPR014756">
    <property type="entry name" value="Ig_E-set"/>
</dbReference>
<dbReference type="PRINTS" id="PR00625">
    <property type="entry name" value="JDOMAIN"/>
</dbReference>
<name>A0A158R8G5_TAEAS</name>
<dbReference type="InterPro" id="IPR004179">
    <property type="entry name" value="Sec63-dom"/>
</dbReference>
<dbReference type="SUPFAM" id="SSF158702">
    <property type="entry name" value="Sec63 N-terminal domain-like"/>
    <property type="match status" value="1"/>
</dbReference>
<feature type="transmembrane region" description="Helical" evidence="10">
    <location>
        <begin position="76"/>
        <end position="95"/>
    </location>
</feature>
<dbReference type="Gene3D" id="2.60.40.150">
    <property type="entry name" value="C2 domain"/>
    <property type="match status" value="1"/>
</dbReference>
<feature type="compositionally biased region" description="Polar residues" evidence="9">
    <location>
        <begin position="905"/>
        <end position="921"/>
    </location>
</feature>
<evidence type="ECO:0000313" key="13">
    <source>
        <dbReference type="Proteomes" id="UP000282613"/>
    </source>
</evidence>
<evidence type="ECO:0000259" key="11">
    <source>
        <dbReference type="PROSITE" id="PS50076"/>
    </source>
</evidence>
<evidence type="ECO:0000256" key="2">
    <source>
        <dbReference type="ARBA" id="ARBA00022448"/>
    </source>
</evidence>
<dbReference type="GO" id="GO:0008320">
    <property type="term" value="F:protein transmembrane transporter activity"/>
    <property type="evidence" value="ECO:0007669"/>
    <property type="project" value="TreeGrafter"/>
</dbReference>
<dbReference type="GO" id="GO:0006614">
    <property type="term" value="P:SRP-dependent cotranslational protein targeting to membrane"/>
    <property type="evidence" value="ECO:0007669"/>
    <property type="project" value="TreeGrafter"/>
</dbReference>
<feature type="region of interest" description="Disordered" evidence="9">
    <location>
        <begin position="840"/>
        <end position="936"/>
    </location>
</feature>
<keyword evidence="7 10" id="KW-0472">Membrane</keyword>
<feature type="region of interest" description="Disordered" evidence="9">
    <location>
        <begin position="594"/>
        <end position="659"/>
    </location>
</feature>
<keyword evidence="3 10" id="KW-0812">Transmembrane</keyword>
<dbReference type="Gene3D" id="1.10.150.20">
    <property type="entry name" value="5' to 3' exonuclease, C-terminal subdomain"/>
    <property type="match status" value="1"/>
</dbReference>
<dbReference type="STRING" id="60517.A0A158R8G5"/>
<dbReference type="Pfam" id="PF00226">
    <property type="entry name" value="DnaJ"/>
    <property type="match status" value="1"/>
</dbReference>
<keyword evidence="4" id="KW-0256">Endoplasmic reticulum</keyword>
<feature type="compositionally biased region" description="Basic and acidic residues" evidence="9">
    <location>
        <begin position="923"/>
        <end position="936"/>
    </location>
</feature>
<dbReference type="GO" id="GO:0006620">
    <property type="term" value="P:post-translational protein targeting to endoplasmic reticulum membrane"/>
    <property type="evidence" value="ECO:0007669"/>
    <property type="project" value="TreeGrafter"/>
</dbReference>
<evidence type="ECO:0000256" key="5">
    <source>
        <dbReference type="ARBA" id="ARBA00022927"/>
    </source>
</evidence>
<keyword evidence="8" id="KW-0143">Chaperone</keyword>
<feature type="transmembrane region" description="Helical" evidence="10">
    <location>
        <begin position="15"/>
        <end position="35"/>
    </location>
</feature>
<proteinExistence type="predicted"/>
<dbReference type="SMART" id="SM00271">
    <property type="entry name" value="DnaJ"/>
    <property type="match status" value="1"/>
</dbReference>
<evidence type="ECO:0000256" key="6">
    <source>
        <dbReference type="ARBA" id="ARBA00022989"/>
    </source>
</evidence>
<dbReference type="Proteomes" id="UP000282613">
    <property type="component" value="Unassembled WGS sequence"/>
</dbReference>
<evidence type="ECO:0000313" key="14">
    <source>
        <dbReference type="WBParaSite" id="TASK_0000542401-mRNA-1"/>
    </source>
</evidence>
<dbReference type="CDD" id="cd06257">
    <property type="entry name" value="DnaJ"/>
    <property type="match status" value="1"/>
</dbReference>
<evidence type="ECO:0000256" key="10">
    <source>
        <dbReference type="SAM" id="Phobius"/>
    </source>
</evidence>
<dbReference type="PANTHER" id="PTHR24075">
    <property type="entry name" value="SEC63 DOMAIN-CONTAINING"/>
    <property type="match status" value="1"/>
</dbReference>
<comment type="subcellular location">
    <subcellularLocation>
        <location evidence="1">Endoplasmic reticulum membrane</location>
        <topology evidence="1">Multi-pass membrane protein</topology>
    </subcellularLocation>
</comment>
<dbReference type="GO" id="GO:0003723">
    <property type="term" value="F:RNA binding"/>
    <property type="evidence" value="ECO:0007669"/>
    <property type="project" value="TreeGrafter"/>
</dbReference>
<reference evidence="12 13" key="2">
    <citation type="submission" date="2018-11" db="EMBL/GenBank/DDBJ databases">
        <authorList>
            <consortium name="Pathogen Informatics"/>
        </authorList>
    </citation>
    <scope>NUCLEOTIDE SEQUENCE [LARGE SCALE GENOMIC DNA]</scope>
</reference>
<keyword evidence="6 10" id="KW-1133">Transmembrane helix</keyword>
<protein>
    <submittedName>
        <fullName evidence="14">J domain-containing protein</fullName>
    </submittedName>
</protein>
<evidence type="ECO:0000256" key="1">
    <source>
        <dbReference type="ARBA" id="ARBA00004477"/>
    </source>
</evidence>
<feature type="transmembrane region" description="Helical" evidence="10">
    <location>
        <begin position="225"/>
        <end position="244"/>
    </location>
</feature>
<keyword evidence="5" id="KW-0653">Protein transport</keyword>
<sequence>MSGDRFNFDETGDTFYCFLVAVFTVILLPITYFCWPKSEAKQSIDAIKRRCQCSPCQAKRANLRSSPTKKWMKRGLIKLTIIIAWAMLIALGFRLSKIEVTMNAFDPYYELSINPDASKAEIKKAYKKLSLIHHPDRGGDEQKFIRIHKAYITLTDEVAHKNWQEYGNSDGPGAINFGMALPKWMIEKENTMLVVGVYAVIFMLMLPLVVGLWWSNYMKYSNTRVLLVTVRLFCGSFMYNPFMAVPRLIKLLSSAYEFNSQFNKEVACRPSDNVELPPVRPLVNVFVTTQPVLTTPHSSVVSLPVAFQLVNQIPMFTIFKRAIVGAPYAIKARALIYAHMLRLELPPKSLYIDKQYIIAQCPRLLEEMINSLLIVLSMATEDRGSRKKVPQVLATIENCMHLTSLLVQALSPTVAITPLLQLPHIGPTQLRQITHANRNLKTMRQLATLTENRRRAALSSLTDEQYRDVVNVLAGMPNLTLSYHCTVLDDEDPSIWPLSMVTVTVRLTRRPLLSPNWQQPGCGSSGGIAAGGAAVVDASTDLRFTDRDASWYVSGGGNGFDDLAAGRFNNLEEEDEGMEPLVLLFSQLAEDAFDGKSSGGGGGGGSGTTTRAKPPVPVWDKSRQRGKGGKSGRGGKGGKGKYNQHQKGGFGKQKSTKPIANACQEAEKKDHRLKLVNGGANIAIPDSTLTEPTMMAVGDGEEVMETEGAEGGTATLPEGVGCRVESEAQRREANRALDSKPRCTHLVHCPFFPLEKYEGWWVYLVDRKMRQLVTKPVYLNSLETEEELSLKFVAPSFPGSYLYTLCVRSDSYVDSDFFENIPFTVAALPEHVLKSLKEAEARNLESGSSSSEEDEDEDEEEEDEDEEDYEEEEEEEEEVVVRGDAGDGGRSKQNLQLGLQHAPHRSQSCTAVASSSRQGMTTERAENGIQKREEAL</sequence>
<organism evidence="14">
    <name type="scientific">Taenia asiatica</name>
    <name type="common">Asian tapeworm</name>
    <dbReference type="NCBI Taxonomy" id="60517"/>
    <lineage>
        <taxon>Eukaryota</taxon>
        <taxon>Metazoa</taxon>
        <taxon>Spiralia</taxon>
        <taxon>Lophotrochozoa</taxon>
        <taxon>Platyhelminthes</taxon>
        <taxon>Cestoda</taxon>
        <taxon>Eucestoda</taxon>
        <taxon>Cyclophyllidea</taxon>
        <taxon>Taeniidae</taxon>
        <taxon>Taenia</taxon>
    </lineage>
</organism>
<feature type="compositionally biased region" description="Gly residues" evidence="9">
    <location>
        <begin position="597"/>
        <end position="607"/>
    </location>
</feature>
<evidence type="ECO:0000256" key="3">
    <source>
        <dbReference type="ARBA" id="ARBA00022692"/>
    </source>
</evidence>
<evidence type="ECO:0000256" key="4">
    <source>
        <dbReference type="ARBA" id="ARBA00022824"/>
    </source>
</evidence>
<evidence type="ECO:0000256" key="8">
    <source>
        <dbReference type="ARBA" id="ARBA00023186"/>
    </source>
</evidence>
<dbReference type="GO" id="GO:0031207">
    <property type="term" value="C:Sec62/Sec63 complex"/>
    <property type="evidence" value="ECO:0007669"/>
    <property type="project" value="TreeGrafter"/>
</dbReference>
<dbReference type="PROSITE" id="PS50076">
    <property type="entry name" value="DNAJ_2"/>
    <property type="match status" value="1"/>
</dbReference>
<dbReference type="OrthoDB" id="1734229at2759"/>
<dbReference type="Gene3D" id="1.10.3380.10">
    <property type="entry name" value="Sec63 N-terminal domain-like domain"/>
    <property type="match status" value="1"/>
</dbReference>
<accession>A0A158R8G5</accession>
<dbReference type="AlphaFoldDB" id="A0A158R8G5"/>
<dbReference type="WBParaSite" id="TASK_0000542401-mRNA-1">
    <property type="protein sequence ID" value="TASK_0000542401-mRNA-1"/>
    <property type="gene ID" value="TASK_0000542401"/>
</dbReference>
<feature type="compositionally biased region" description="Acidic residues" evidence="9">
    <location>
        <begin position="851"/>
        <end position="878"/>
    </location>
</feature>
<dbReference type="InterPro" id="IPR036869">
    <property type="entry name" value="J_dom_sf"/>
</dbReference>
<evidence type="ECO:0000256" key="7">
    <source>
        <dbReference type="ARBA" id="ARBA00023136"/>
    </source>
</evidence>
<evidence type="ECO:0000256" key="9">
    <source>
        <dbReference type="SAM" id="MobiDB-lite"/>
    </source>
</evidence>
<dbReference type="InterPro" id="IPR001623">
    <property type="entry name" value="DnaJ_domain"/>
</dbReference>
<evidence type="ECO:0000313" key="12">
    <source>
        <dbReference type="EMBL" id="VDK35071.1"/>
    </source>
</evidence>
<keyword evidence="13" id="KW-1185">Reference proteome</keyword>
<dbReference type="Gene3D" id="1.10.287.110">
    <property type="entry name" value="DnaJ domain"/>
    <property type="match status" value="1"/>
</dbReference>
<dbReference type="PANTHER" id="PTHR24075:SF0">
    <property type="entry name" value="TRANSLOCATION PROTEIN SEC63 HOMOLOG"/>
    <property type="match status" value="1"/>
</dbReference>
<feature type="transmembrane region" description="Helical" evidence="10">
    <location>
        <begin position="192"/>
        <end position="213"/>
    </location>
</feature>
<gene>
    <name evidence="12" type="ORF">TASK_LOCUS5425</name>
</gene>